<gene>
    <name evidence="1" type="ORF">Metlim_1088</name>
</gene>
<sequence>MKPEKIIRALTPLLIIALLAAMAVPAVSAEEKKSDLLFVDSSEAIFEIIGTTTNVKTNVDSEKSVNILENKYGKLNIPSTVLRYDIVQFSKADVETDKTNSLNISIYGKTYNLVLEKMDFEDIDDRIDSYSGYIKGLENSIALLTFDESMNKSLVHGTIQLKDETIFITPIQNRENGMKTAMPLHAVYSSKDMIQPSTAEIAEIKKLPQIKMKLPDNSSPADVPILSDTSKSSRSWESVYVLIATDQEFYELETNWVSSAQSYISQAAYQYQRADLGVFLNVASYDDNETKRVALSGDSRKTSDPLCLFKDIYPVSDLNDANADIAIYLGGNDLTTGQYDQAQGLSWGYSYYNTIYEDYCRYLWSQMIADNVPVWGFIYDGSYKARVYCIIHELGHIFNATHEKACTFYDGGFKTTVMTPTYLGIIEQTYEYSSPSYHGDIAHNNAGAISAVKGNIASFV</sequence>
<evidence type="ECO:0000313" key="2">
    <source>
        <dbReference type="Proteomes" id="UP000005741"/>
    </source>
</evidence>
<dbReference type="AlphaFoldDB" id="H1YZZ5"/>
<dbReference type="Pfam" id="PF13688">
    <property type="entry name" value="Reprolysin_5"/>
    <property type="match status" value="1"/>
</dbReference>
<reference evidence="1 2" key="1">
    <citation type="submission" date="2011-10" db="EMBL/GenBank/DDBJ databases">
        <title>The Improved High-Quality Draft genome of Methanoplanus limicola DSM 2279.</title>
        <authorList>
            <consortium name="US DOE Joint Genome Institute (JGI-PGF)"/>
            <person name="Lucas S."/>
            <person name="Copeland A."/>
            <person name="Lapidus A."/>
            <person name="Glavina del Rio T."/>
            <person name="Dalin E."/>
            <person name="Tice H."/>
            <person name="Bruce D."/>
            <person name="Goodwin L."/>
            <person name="Pitluck S."/>
            <person name="Peters L."/>
            <person name="Mikhailova N."/>
            <person name="Lu M."/>
            <person name="Kyrpides N."/>
            <person name="Mavromatis K."/>
            <person name="Ivanova N."/>
            <person name="Markowitz V."/>
            <person name="Cheng J.-F."/>
            <person name="Hugenholtz P."/>
            <person name="Woyke T."/>
            <person name="Wu D."/>
            <person name="Wirth R."/>
            <person name="Brambilla E.-M."/>
            <person name="Klenk H.-P."/>
            <person name="Eisen J.A."/>
        </authorList>
    </citation>
    <scope>NUCLEOTIDE SEQUENCE [LARGE SCALE GENOMIC DNA]</scope>
    <source>
        <strain evidence="1 2">DSM 2279</strain>
    </source>
</reference>
<dbReference type="HOGENOM" id="CLU_047668_0_0_2"/>
<dbReference type="STRING" id="937775.Metlim_1088"/>
<name>H1YZZ5_9EURY</name>
<dbReference type="RefSeq" id="WP_004076946.1">
    <property type="nucleotide sequence ID" value="NZ_CM001436.1"/>
</dbReference>
<dbReference type="OrthoDB" id="105962at2157"/>
<proteinExistence type="predicted"/>
<dbReference type="EMBL" id="CM001436">
    <property type="protein sequence ID" value="EHQ35202.1"/>
    <property type="molecule type" value="Genomic_DNA"/>
</dbReference>
<keyword evidence="2" id="KW-1185">Reference proteome</keyword>
<protein>
    <submittedName>
        <fullName evidence="1">Uncharacterized protein</fullName>
    </submittedName>
</protein>
<dbReference type="InParanoid" id="H1YZZ5"/>
<dbReference type="Gene3D" id="3.40.390.10">
    <property type="entry name" value="Collagenase (Catalytic Domain)"/>
    <property type="match status" value="1"/>
</dbReference>
<dbReference type="Proteomes" id="UP000005741">
    <property type="component" value="Chromosome"/>
</dbReference>
<dbReference type="SUPFAM" id="SSF55486">
    <property type="entry name" value="Metalloproteases ('zincins'), catalytic domain"/>
    <property type="match status" value="1"/>
</dbReference>
<organism evidence="1 2">
    <name type="scientific">Methanoplanus limicola DSM 2279</name>
    <dbReference type="NCBI Taxonomy" id="937775"/>
    <lineage>
        <taxon>Archaea</taxon>
        <taxon>Methanobacteriati</taxon>
        <taxon>Methanobacteriota</taxon>
        <taxon>Stenosarchaea group</taxon>
        <taxon>Methanomicrobia</taxon>
        <taxon>Methanomicrobiales</taxon>
        <taxon>Methanomicrobiaceae</taxon>
        <taxon>Methanoplanus</taxon>
    </lineage>
</organism>
<dbReference type="InterPro" id="IPR024079">
    <property type="entry name" value="MetalloPept_cat_dom_sf"/>
</dbReference>
<evidence type="ECO:0000313" key="1">
    <source>
        <dbReference type="EMBL" id="EHQ35202.1"/>
    </source>
</evidence>
<dbReference type="GO" id="GO:0008237">
    <property type="term" value="F:metallopeptidase activity"/>
    <property type="evidence" value="ECO:0007669"/>
    <property type="project" value="InterPro"/>
</dbReference>
<accession>H1YZZ5</accession>